<feature type="domain" description="KRAB" evidence="2">
    <location>
        <begin position="156"/>
        <end position="244"/>
    </location>
</feature>
<evidence type="ECO:0000313" key="4">
    <source>
        <dbReference type="Proteomes" id="UP000228934"/>
    </source>
</evidence>
<dbReference type="Proteomes" id="UP000228934">
    <property type="component" value="Unassembled WGS sequence"/>
</dbReference>
<organism evidence="3 4">
    <name type="scientific">Aquarana catesbeiana</name>
    <name type="common">American bullfrog</name>
    <name type="synonym">Rana catesbeiana</name>
    <dbReference type="NCBI Taxonomy" id="8400"/>
    <lineage>
        <taxon>Eukaryota</taxon>
        <taxon>Metazoa</taxon>
        <taxon>Chordata</taxon>
        <taxon>Craniata</taxon>
        <taxon>Vertebrata</taxon>
        <taxon>Euteleostomi</taxon>
        <taxon>Amphibia</taxon>
        <taxon>Batrachia</taxon>
        <taxon>Anura</taxon>
        <taxon>Neobatrachia</taxon>
        <taxon>Ranoidea</taxon>
        <taxon>Ranidae</taxon>
        <taxon>Aquarana</taxon>
    </lineage>
</organism>
<reference evidence="4" key="1">
    <citation type="journal article" date="2017" name="Nat. Commun.">
        <title>The North American bullfrog draft genome provides insight into hormonal regulation of long noncoding RNA.</title>
        <authorList>
            <person name="Hammond S.A."/>
            <person name="Warren R.L."/>
            <person name="Vandervalk B.P."/>
            <person name="Kucuk E."/>
            <person name="Khan H."/>
            <person name="Gibb E.A."/>
            <person name="Pandoh P."/>
            <person name="Kirk H."/>
            <person name="Zhao Y."/>
            <person name="Jones M."/>
            <person name="Mungall A.J."/>
            <person name="Coope R."/>
            <person name="Pleasance S."/>
            <person name="Moore R.A."/>
            <person name="Holt R.A."/>
            <person name="Round J.M."/>
            <person name="Ohora S."/>
            <person name="Walle B.V."/>
            <person name="Veldhoen N."/>
            <person name="Helbing C.C."/>
            <person name="Birol I."/>
        </authorList>
    </citation>
    <scope>NUCLEOTIDE SEQUENCE [LARGE SCALE GENOMIC DNA]</scope>
</reference>
<gene>
    <name evidence="3" type="ORF">AB205_0108000</name>
</gene>
<sequence>MDQWYQTGQQAVDQWYQTGQKVMDQWYQTGQRVIGQWYQTGEQAVDQWYQTGQQVMDQWYQTGQQESEENICSVVSARAKMEKDRNKILSITLEILYLLTGEDYVVVKKSGEDQISAQITITGPPLSLMSSERSRDKKILELINKIIDLLKGEVPIRCQDVTVYFSMQEWEHLEGHKDLYKDVMMENQPPHTSPDGSSNGNPSERSHHPLYSWDSPWEDHNYVHHDQGEERKAIKTETEEEEKILDSRDQYSTEKCIPLYSQNFTQEVPSISHQIQNEELKDIKAEIKVEEEETLVSGDQQSMEEGEMIMESKQEESSLHMDTSKS</sequence>
<feature type="compositionally biased region" description="Polar residues" evidence="1">
    <location>
        <begin position="194"/>
        <end position="203"/>
    </location>
</feature>
<name>A0A2G9QFI6_AQUCT</name>
<feature type="compositionally biased region" description="Basic and acidic residues" evidence="1">
    <location>
        <begin position="226"/>
        <end position="237"/>
    </location>
</feature>
<dbReference type="GO" id="GO:0006355">
    <property type="term" value="P:regulation of DNA-templated transcription"/>
    <property type="evidence" value="ECO:0007669"/>
    <property type="project" value="InterPro"/>
</dbReference>
<feature type="region of interest" description="Disordered" evidence="1">
    <location>
        <begin position="185"/>
        <end position="212"/>
    </location>
</feature>
<feature type="region of interest" description="Disordered" evidence="1">
    <location>
        <begin position="226"/>
        <end position="247"/>
    </location>
</feature>
<accession>A0A2G9QFI6</accession>
<dbReference type="InterPro" id="IPR036051">
    <property type="entry name" value="KRAB_dom_sf"/>
</dbReference>
<dbReference type="SUPFAM" id="SSF109640">
    <property type="entry name" value="KRAB domain (Kruppel-associated box)"/>
    <property type="match status" value="1"/>
</dbReference>
<evidence type="ECO:0000259" key="2">
    <source>
        <dbReference type="PROSITE" id="PS50805"/>
    </source>
</evidence>
<dbReference type="AlphaFoldDB" id="A0A2G9QFI6"/>
<dbReference type="InterPro" id="IPR001909">
    <property type="entry name" value="KRAB"/>
</dbReference>
<dbReference type="Gene3D" id="6.10.140.140">
    <property type="match status" value="1"/>
</dbReference>
<protein>
    <recommendedName>
        <fullName evidence="2">KRAB domain-containing protein</fullName>
    </recommendedName>
</protein>
<dbReference type="OrthoDB" id="10247660at2759"/>
<dbReference type="EMBL" id="KZ000238">
    <property type="protein sequence ID" value="PIO14379.1"/>
    <property type="molecule type" value="Genomic_DNA"/>
</dbReference>
<evidence type="ECO:0000256" key="1">
    <source>
        <dbReference type="SAM" id="MobiDB-lite"/>
    </source>
</evidence>
<proteinExistence type="predicted"/>
<dbReference type="CDD" id="cd07765">
    <property type="entry name" value="KRAB_A-box"/>
    <property type="match status" value="1"/>
</dbReference>
<dbReference type="PROSITE" id="PS50805">
    <property type="entry name" value="KRAB"/>
    <property type="match status" value="1"/>
</dbReference>
<evidence type="ECO:0000313" key="3">
    <source>
        <dbReference type="EMBL" id="PIO14379.1"/>
    </source>
</evidence>
<keyword evidence="4" id="KW-1185">Reference proteome</keyword>
<dbReference type="Pfam" id="PF01352">
    <property type="entry name" value="KRAB"/>
    <property type="match status" value="1"/>
</dbReference>